<dbReference type="EMBL" id="JAKKPZ010000031">
    <property type="protein sequence ID" value="KAI1709262.1"/>
    <property type="molecule type" value="Genomic_DNA"/>
</dbReference>
<feature type="transmembrane region" description="Helical" evidence="5">
    <location>
        <begin position="137"/>
        <end position="159"/>
    </location>
</feature>
<evidence type="ECO:0000256" key="3">
    <source>
        <dbReference type="ARBA" id="ARBA00022989"/>
    </source>
</evidence>
<evidence type="ECO:0000256" key="1">
    <source>
        <dbReference type="ARBA" id="ARBA00004127"/>
    </source>
</evidence>
<dbReference type="GO" id="GO:0012505">
    <property type="term" value="C:endomembrane system"/>
    <property type="evidence" value="ECO:0007669"/>
    <property type="project" value="UniProtKB-SubCell"/>
</dbReference>
<evidence type="ECO:0000256" key="2">
    <source>
        <dbReference type="ARBA" id="ARBA00022692"/>
    </source>
</evidence>
<proteinExistence type="predicted"/>
<dbReference type="InterPro" id="IPR051115">
    <property type="entry name" value="LAPTM_transporter"/>
</dbReference>
<reference evidence="6" key="1">
    <citation type="submission" date="2022-01" db="EMBL/GenBank/DDBJ databases">
        <title>Genome Sequence Resource for Two Populations of Ditylenchus destructor, the Migratory Endoparasitic Phytonematode.</title>
        <authorList>
            <person name="Zhang H."/>
            <person name="Lin R."/>
            <person name="Xie B."/>
        </authorList>
    </citation>
    <scope>NUCLEOTIDE SEQUENCE</scope>
    <source>
        <strain evidence="6">BazhouSP</strain>
    </source>
</reference>
<feature type="transmembrane region" description="Helical" evidence="5">
    <location>
        <begin position="70"/>
        <end position="91"/>
    </location>
</feature>
<name>A0AAD4MZD3_9BILA</name>
<keyword evidence="2 5" id="KW-0812">Transmembrane</keyword>
<feature type="transmembrane region" description="Helical" evidence="5">
    <location>
        <begin position="189"/>
        <end position="219"/>
    </location>
</feature>
<keyword evidence="4 5" id="KW-0472">Membrane</keyword>
<organism evidence="6 7">
    <name type="scientific">Ditylenchus destructor</name>
    <dbReference type="NCBI Taxonomy" id="166010"/>
    <lineage>
        <taxon>Eukaryota</taxon>
        <taxon>Metazoa</taxon>
        <taxon>Ecdysozoa</taxon>
        <taxon>Nematoda</taxon>
        <taxon>Chromadorea</taxon>
        <taxon>Rhabditida</taxon>
        <taxon>Tylenchina</taxon>
        <taxon>Tylenchomorpha</taxon>
        <taxon>Sphaerularioidea</taxon>
        <taxon>Anguinidae</taxon>
        <taxon>Anguininae</taxon>
        <taxon>Ditylenchus</taxon>
    </lineage>
</organism>
<dbReference type="PANTHER" id="PTHR12479:SF16">
    <property type="entry name" value="CONSERVED PLASMA MEMBRANE PROTEIN"/>
    <property type="match status" value="1"/>
</dbReference>
<evidence type="ECO:0000256" key="4">
    <source>
        <dbReference type="ARBA" id="ARBA00023136"/>
    </source>
</evidence>
<comment type="subcellular location">
    <subcellularLocation>
        <location evidence="1">Endomembrane system</location>
        <topology evidence="1">Multi-pass membrane protein</topology>
    </subcellularLocation>
</comment>
<dbReference type="GO" id="GO:0005765">
    <property type="term" value="C:lysosomal membrane"/>
    <property type="evidence" value="ECO:0007669"/>
    <property type="project" value="TreeGrafter"/>
</dbReference>
<comment type="caution">
    <text evidence="6">The sequence shown here is derived from an EMBL/GenBank/DDBJ whole genome shotgun (WGS) entry which is preliminary data.</text>
</comment>
<sequence length="299" mass="33582">MVPPSHYASRGSKTGWSERAASLAWSPFNTEAGTEYSSSEAYNTIFYFDPNDKRYRCCCQQSHSTTGVRIIAGMLCLTVVLEIWHLAWFWLGSGNGAHVDSDTVLSSTFQLLIGIAIAGTVLHALHKESAVFLIPYLLLQTVGLGAVFVILFALVYITLMNDRDTIKAFVESHGPKMIDSVHSDKYLSYVGWTMVGSCLVLLALQLWLISIVFACWRYFRDKHNYGYAKGHTSSFVILRPSSKQLLKEQHQLTAAFRPILRSMSADELRPKIAAAVRHQRIRSTLSSFSYELPTRFSII</sequence>
<evidence type="ECO:0000313" key="7">
    <source>
        <dbReference type="Proteomes" id="UP001201812"/>
    </source>
</evidence>
<dbReference type="AlphaFoldDB" id="A0AAD4MZD3"/>
<gene>
    <name evidence="6" type="ORF">DdX_11332</name>
</gene>
<feature type="transmembrane region" description="Helical" evidence="5">
    <location>
        <begin position="103"/>
        <end position="125"/>
    </location>
</feature>
<evidence type="ECO:0000313" key="6">
    <source>
        <dbReference type="EMBL" id="KAI1709262.1"/>
    </source>
</evidence>
<dbReference type="Proteomes" id="UP001201812">
    <property type="component" value="Unassembled WGS sequence"/>
</dbReference>
<keyword evidence="3 5" id="KW-1133">Transmembrane helix</keyword>
<dbReference type="PANTHER" id="PTHR12479">
    <property type="entry name" value="LYSOSOMAL-ASSOCIATED TRANSMEMBRANE PROTEIN"/>
    <property type="match status" value="1"/>
</dbReference>
<keyword evidence="7" id="KW-1185">Reference proteome</keyword>
<accession>A0AAD4MZD3</accession>
<protein>
    <submittedName>
        <fullName evidence="6">Uncharacterized protein</fullName>
    </submittedName>
</protein>
<evidence type="ECO:0000256" key="5">
    <source>
        <dbReference type="SAM" id="Phobius"/>
    </source>
</evidence>